<keyword evidence="3" id="KW-1133">Transmembrane helix</keyword>
<feature type="transmembrane region" description="Helical" evidence="3">
    <location>
        <begin position="12"/>
        <end position="29"/>
    </location>
</feature>
<dbReference type="eggNOG" id="COG0840">
    <property type="taxonomic scope" value="Bacteria"/>
</dbReference>
<dbReference type="HOGENOM" id="CLU_053474_0_0_4"/>
<gene>
    <name evidence="5" type="ordered locus">azo0410</name>
</gene>
<dbReference type="GO" id="GO:0007165">
    <property type="term" value="P:signal transduction"/>
    <property type="evidence" value="ECO:0007669"/>
    <property type="project" value="UniProtKB-KW"/>
</dbReference>
<feature type="transmembrane region" description="Helical" evidence="3">
    <location>
        <begin position="49"/>
        <end position="71"/>
    </location>
</feature>
<evidence type="ECO:0000313" key="5">
    <source>
        <dbReference type="EMBL" id="CAL93027.1"/>
    </source>
</evidence>
<dbReference type="RefSeq" id="WP_011764145.1">
    <property type="nucleotide sequence ID" value="NC_008702.1"/>
</dbReference>
<evidence type="ECO:0000259" key="4">
    <source>
        <dbReference type="PROSITE" id="PS50111"/>
    </source>
</evidence>
<dbReference type="GO" id="GO:0016020">
    <property type="term" value="C:membrane"/>
    <property type="evidence" value="ECO:0007669"/>
    <property type="project" value="InterPro"/>
</dbReference>
<dbReference type="InterPro" id="IPR004089">
    <property type="entry name" value="MCPsignal_dom"/>
</dbReference>
<feature type="domain" description="Methyl-accepting transducer" evidence="4">
    <location>
        <begin position="149"/>
        <end position="274"/>
    </location>
</feature>
<organism evidence="5 6">
    <name type="scientific">Azoarcus sp. (strain BH72)</name>
    <dbReference type="NCBI Taxonomy" id="418699"/>
    <lineage>
        <taxon>Bacteria</taxon>
        <taxon>Pseudomonadati</taxon>
        <taxon>Pseudomonadota</taxon>
        <taxon>Betaproteobacteria</taxon>
        <taxon>Rhodocyclales</taxon>
        <taxon>Zoogloeaceae</taxon>
        <taxon>Azoarcus</taxon>
    </lineage>
</organism>
<dbReference type="Proteomes" id="UP000002588">
    <property type="component" value="Chromosome"/>
</dbReference>
<keyword evidence="1 2" id="KW-0807">Transducer</keyword>
<dbReference type="SMART" id="SM00283">
    <property type="entry name" value="MA"/>
    <property type="match status" value="1"/>
</dbReference>
<dbReference type="STRING" id="62928.azo0410"/>
<keyword evidence="3" id="KW-0472">Membrane</keyword>
<dbReference type="KEGG" id="aoa:dqs_0420"/>
<dbReference type="PROSITE" id="PS50111">
    <property type="entry name" value="CHEMOTAXIS_TRANSDUC_2"/>
    <property type="match status" value="1"/>
</dbReference>
<protein>
    <submittedName>
        <fullName evidence="5">Methyl-accepting chemotaxis protein</fullName>
    </submittedName>
</protein>
<dbReference type="OrthoDB" id="9816265at2"/>
<dbReference type="PANTHER" id="PTHR32089">
    <property type="entry name" value="METHYL-ACCEPTING CHEMOTAXIS PROTEIN MCPB"/>
    <property type="match status" value="1"/>
</dbReference>
<evidence type="ECO:0000256" key="2">
    <source>
        <dbReference type="PROSITE-ProRule" id="PRU00284"/>
    </source>
</evidence>
<keyword evidence="3" id="KW-0812">Transmembrane</keyword>
<dbReference type="KEGG" id="azo:azo0410"/>
<evidence type="ECO:0000313" key="6">
    <source>
        <dbReference type="Proteomes" id="UP000002588"/>
    </source>
</evidence>
<evidence type="ECO:0000256" key="1">
    <source>
        <dbReference type="ARBA" id="ARBA00023224"/>
    </source>
</evidence>
<dbReference type="Pfam" id="PF00015">
    <property type="entry name" value="MCPsignal"/>
    <property type="match status" value="1"/>
</dbReference>
<sequence>MPFNTLLQRSLVVFATVAVLAGIAVFFLNDWFHGSFLPALGLAQPVGDAVGSMLIVTVAYFGQRVVSLAFFRDHMYGLTSSQEQMRDASHNVAAVGDEVAHELRAVPTYNDVLRRQLDSVVQQTEKAAYDITERLQSIDGVVSHLNTFVVESSSESDQMAHDSEERIAGNQKLIAEMRQYIDYRIQEARQDQERVAQVVHEARSLESLTRLIKDIAAQTNLLALNAAIEAARAGEAGRGFAVVADEVRKLSAETEKAVLAINQGILGVANTIETQLQEKLSSINLDREQAALGQFADQLGALGHSYESILDHQGKVMSTVRDSSQQLAEMFMAALASVQFQDVTRQQLEHTADSLRRLDGHLGVLADRLEQSENADFRYTPLSEHLEEIYSRYVMDQQRHTHHNALQQADDVGGGGPKIELF</sequence>
<name>A1K2H2_AZOSB</name>
<proteinExistence type="predicted"/>
<dbReference type="AlphaFoldDB" id="A1K2H2"/>
<reference evidence="5 6" key="1">
    <citation type="journal article" date="2006" name="Nat. Biotechnol.">
        <title>Complete genome of the mutualistic, N2-fixing grass endophyte Azoarcus sp. strain BH72.</title>
        <authorList>
            <person name="Krause A."/>
            <person name="Ramakumar A."/>
            <person name="Bartels D."/>
            <person name="Battistoni F."/>
            <person name="Bekel T."/>
            <person name="Boch J."/>
            <person name="Boehm M."/>
            <person name="Friedrich F."/>
            <person name="Hurek T."/>
            <person name="Krause L."/>
            <person name="Linke B."/>
            <person name="McHardy A.C."/>
            <person name="Sarkar A."/>
            <person name="Schneiker S."/>
            <person name="Syed A.A."/>
            <person name="Thauer R."/>
            <person name="Vorhoelter F.-J."/>
            <person name="Weidner S."/>
            <person name="Puehler A."/>
            <person name="Reinhold-Hurek B."/>
            <person name="Kaiser O."/>
            <person name="Goesmann A."/>
        </authorList>
    </citation>
    <scope>NUCLEOTIDE SEQUENCE [LARGE SCALE GENOMIC DNA]</scope>
    <source>
        <strain evidence="5 6">BH72</strain>
    </source>
</reference>
<keyword evidence="6" id="KW-1185">Reference proteome</keyword>
<dbReference type="SUPFAM" id="SSF58104">
    <property type="entry name" value="Methyl-accepting chemotaxis protein (MCP) signaling domain"/>
    <property type="match status" value="1"/>
</dbReference>
<evidence type="ECO:0000256" key="3">
    <source>
        <dbReference type="SAM" id="Phobius"/>
    </source>
</evidence>
<dbReference type="EMBL" id="AM406670">
    <property type="protein sequence ID" value="CAL93027.1"/>
    <property type="molecule type" value="Genomic_DNA"/>
</dbReference>
<dbReference type="PANTHER" id="PTHR32089:SF112">
    <property type="entry name" value="LYSOZYME-LIKE PROTEIN-RELATED"/>
    <property type="match status" value="1"/>
</dbReference>
<dbReference type="Gene3D" id="1.10.287.950">
    <property type="entry name" value="Methyl-accepting chemotaxis protein"/>
    <property type="match status" value="1"/>
</dbReference>
<accession>A1K2H2</accession>